<dbReference type="AlphaFoldDB" id="A0A851GLV4"/>
<evidence type="ECO:0000313" key="4">
    <source>
        <dbReference type="Proteomes" id="UP000557872"/>
    </source>
</evidence>
<evidence type="ECO:0000259" key="2">
    <source>
        <dbReference type="Pfam" id="PF18582"/>
    </source>
</evidence>
<dbReference type="InterPro" id="IPR004155">
    <property type="entry name" value="PBS_lyase_HEAT"/>
</dbReference>
<dbReference type="Pfam" id="PF07676">
    <property type="entry name" value="PD40"/>
    <property type="match status" value="1"/>
</dbReference>
<protein>
    <submittedName>
        <fullName evidence="3">HEAT repeat domain-containing protein</fullName>
    </submittedName>
</protein>
<dbReference type="RefSeq" id="WP_178932304.1">
    <property type="nucleotide sequence ID" value="NZ_JACBAZ010000003.1"/>
</dbReference>
<dbReference type="SUPFAM" id="SSF48371">
    <property type="entry name" value="ARM repeat"/>
    <property type="match status" value="2"/>
</dbReference>
<dbReference type="Gene3D" id="2.120.10.30">
    <property type="entry name" value="TolB, C-terminal domain"/>
    <property type="match status" value="1"/>
</dbReference>
<proteinExistence type="predicted"/>
<dbReference type="Pfam" id="PF18582">
    <property type="entry name" value="HZS_alpha"/>
    <property type="match status" value="1"/>
</dbReference>
<dbReference type="PANTHER" id="PTHR12697:SF5">
    <property type="entry name" value="DEOXYHYPUSINE HYDROXYLASE"/>
    <property type="match status" value="1"/>
</dbReference>
<dbReference type="Pfam" id="PF13646">
    <property type="entry name" value="HEAT_2"/>
    <property type="match status" value="1"/>
</dbReference>
<feature type="region of interest" description="Disordered" evidence="1">
    <location>
        <begin position="610"/>
        <end position="632"/>
    </location>
</feature>
<keyword evidence="4" id="KW-1185">Reference proteome</keyword>
<organism evidence="3 4">
    <name type="scientific">Oceaniferula marina</name>
    <dbReference type="NCBI Taxonomy" id="2748318"/>
    <lineage>
        <taxon>Bacteria</taxon>
        <taxon>Pseudomonadati</taxon>
        <taxon>Verrucomicrobiota</taxon>
        <taxon>Verrucomicrobiia</taxon>
        <taxon>Verrucomicrobiales</taxon>
        <taxon>Verrucomicrobiaceae</taxon>
        <taxon>Oceaniferula</taxon>
    </lineage>
</organism>
<gene>
    <name evidence="3" type="ORF">HW115_09070</name>
</gene>
<reference evidence="3 4" key="1">
    <citation type="submission" date="2020-07" db="EMBL/GenBank/DDBJ databases">
        <title>Roseicoccus Jingziensis gen. nov., sp. nov., isolated from coastal seawater.</title>
        <authorList>
            <person name="Feng X."/>
        </authorList>
    </citation>
    <scope>NUCLEOTIDE SEQUENCE [LARGE SCALE GENOMIC DNA]</scope>
    <source>
        <strain evidence="3 4">N1E253</strain>
    </source>
</reference>
<evidence type="ECO:0000313" key="3">
    <source>
        <dbReference type="EMBL" id="NWK55760.1"/>
    </source>
</evidence>
<dbReference type="InterPro" id="IPR011042">
    <property type="entry name" value="6-blade_b-propeller_TolB-like"/>
</dbReference>
<dbReference type="InterPro" id="IPR011989">
    <property type="entry name" value="ARM-like"/>
</dbReference>
<name>A0A851GLV4_9BACT</name>
<dbReference type="InterPro" id="IPR016024">
    <property type="entry name" value="ARM-type_fold"/>
</dbReference>
<dbReference type="SUPFAM" id="SSF82171">
    <property type="entry name" value="DPP6 N-terminal domain-like"/>
    <property type="match status" value="1"/>
</dbReference>
<dbReference type="SMART" id="SM00567">
    <property type="entry name" value="EZ_HEAT"/>
    <property type="match status" value="4"/>
</dbReference>
<sequence>MSSPFRWPCLWLIAHCFTASLQAEERDLLNESPYASEVRTRAAHLAAPSPLTRSKAIERLSMMRERSVCHQVSTLLGDPDARVRREAVMYLAINGNRETLNHLIETLNDADWTVRQAGIIALRTATHLKLPYRAEARASVRTPQIEEIKSTLSKLDWDTHISTLIKTAEDTQLEYAERCDAIRAICRTGEANDELVRRIIKLVKPHETKSYYLTGKSAQKVMYQSGGANATTRPPKQFVGACIRAIGRLSQAGKQGESYLISLLDYPHWADQALDAMLDCGGPASIDAVIRHLPDYGFNPSTRHEQHTSYQHIVKSYPASDNPQLCMSDRLPKLYYQGLRVLCQRPLLERHRTAIRAIAPTILATIPNHFDSTVVYSREPLHDMTAYLLEFSGTRKHALDAAWAVIRKDRHLPESFEHKDSFMKLASDYFNTNKTTHPPYASQILAALARESDQIPHLIELLDHPNGWLRIDACRALIFLNAKQAAPKLRSLLTHSPDDATFGVRVDLDRFKLKPIEKQGYDEFCDPSPRFKYAWIIALEKLGDDRDIPLLQHLSTNDQNVLEVQHAAVRALASKSNSGAHRFLQTIERDHPYYSIRLLAREALYRSGTPRLRPTATKKASNPHNKPSSHASDQAGLSYAFIKGPHDTGNHFQISKDQTAYSTTDSGPTYRFGHNVYIYDTHGQHGKLKQLTHFNNAYVADLEVSYDGQWLLFCKRNIDSPDPWWHLFEIHTDGSKLRQITHGPYHDVQPVYLPDDSIAFSSTRLGYRDEYHGYPSTGLTTVNRDGTNIQVVGFNFGRDSEPSVGKDGKILFTRLELFYSRVKTEWTLMSAFPDGSKAQTLYGPERRELFYSIKGAQALSPPRHRVLRITQPQPFGNNQYIINSFRGPMLVGPGREQERFLLPNNHWAVTCPYPLDDQTLLVSAGKRPNPKNLMQAVNHGIYHMNVDDGSLKLIYDDPATSELDARPLRSRPRENILTANPTQQASTPYTGVMICNSVFNSRQQQISDRTKYIRINEGIPVVERHQTHTNHGAAWRNHGGPIGRILGTIPVARDGSFSIEIPADRLVHFQALDSDRQVIGNEINWQYVRPGDNLSCIGCHEKPDTTPVVQHFPLALRNKPVRLLPSDDDILYRAKMWFKGWAPDEREARMRSVNAINTYGRE</sequence>
<dbReference type="Gene3D" id="1.25.10.10">
    <property type="entry name" value="Leucine-rich Repeat Variant"/>
    <property type="match status" value="3"/>
</dbReference>
<evidence type="ECO:0000256" key="1">
    <source>
        <dbReference type="SAM" id="MobiDB-lite"/>
    </source>
</evidence>
<dbReference type="Proteomes" id="UP000557872">
    <property type="component" value="Unassembled WGS sequence"/>
</dbReference>
<dbReference type="GO" id="GO:0016491">
    <property type="term" value="F:oxidoreductase activity"/>
    <property type="evidence" value="ECO:0007669"/>
    <property type="project" value="TreeGrafter"/>
</dbReference>
<feature type="domain" description="Hydrazine synthase alpha subunit middle" evidence="2">
    <location>
        <begin position="1029"/>
        <end position="1101"/>
    </location>
</feature>
<dbReference type="InterPro" id="IPR040698">
    <property type="entry name" value="HZS_alpha_mid"/>
</dbReference>
<comment type="caution">
    <text evidence="3">The sequence shown here is derived from an EMBL/GenBank/DDBJ whole genome shotgun (WGS) entry which is preliminary data.</text>
</comment>
<accession>A0A851GLV4</accession>
<feature type="compositionally biased region" description="Polar residues" evidence="1">
    <location>
        <begin position="618"/>
        <end position="632"/>
    </location>
</feature>
<dbReference type="EMBL" id="JACBAZ010000003">
    <property type="protein sequence ID" value="NWK55760.1"/>
    <property type="molecule type" value="Genomic_DNA"/>
</dbReference>
<dbReference type="PANTHER" id="PTHR12697">
    <property type="entry name" value="PBS LYASE HEAT-LIKE PROTEIN"/>
    <property type="match status" value="1"/>
</dbReference>
<dbReference type="InterPro" id="IPR011659">
    <property type="entry name" value="WD40"/>
</dbReference>